<dbReference type="EMBL" id="DS113965">
    <property type="protein sequence ID" value="EAX92488.1"/>
    <property type="molecule type" value="Genomic_DNA"/>
</dbReference>
<evidence type="ECO:0000313" key="2">
    <source>
        <dbReference type="Proteomes" id="UP000001542"/>
    </source>
</evidence>
<dbReference type="VEuPathDB" id="TrichDB:TVAG_435400"/>
<dbReference type="KEGG" id="tva:4750200"/>
<dbReference type="InterPro" id="IPR011989">
    <property type="entry name" value="ARM-like"/>
</dbReference>
<proteinExistence type="predicted"/>
<dbReference type="VEuPathDB" id="TrichDB:TVAGG3_0475010"/>
<dbReference type="Proteomes" id="UP000001542">
    <property type="component" value="Unassembled WGS sequence"/>
</dbReference>
<dbReference type="InParanoid" id="A2FRI6"/>
<accession>A2FRI6</accession>
<dbReference type="InterPro" id="IPR016024">
    <property type="entry name" value="ARM-type_fold"/>
</dbReference>
<reference evidence="1" key="2">
    <citation type="journal article" date="2007" name="Science">
        <title>Draft genome sequence of the sexually transmitted pathogen Trichomonas vaginalis.</title>
        <authorList>
            <person name="Carlton J.M."/>
            <person name="Hirt R.P."/>
            <person name="Silva J.C."/>
            <person name="Delcher A.L."/>
            <person name="Schatz M."/>
            <person name="Zhao Q."/>
            <person name="Wortman J.R."/>
            <person name="Bidwell S.L."/>
            <person name="Alsmark U.C.M."/>
            <person name="Besteiro S."/>
            <person name="Sicheritz-Ponten T."/>
            <person name="Noel C.J."/>
            <person name="Dacks J.B."/>
            <person name="Foster P.G."/>
            <person name="Simillion C."/>
            <person name="Van de Peer Y."/>
            <person name="Miranda-Saavedra D."/>
            <person name="Barton G.J."/>
            <person name="Westrop G.D."/>
            <person name="Mueller S."/>
            <person name="Dessi D."/>
            <person name="Fiori P.L."/>
            <person name="Ren Q."/>
            <person name="Paulsen I."/>
            <person name="Zhang H."/>
            <person name="Bastida-Corcuera F.D."/>
            <person name="Simoes-Barbosa A."/>
            <person name="Brown M.T."/>
            <person name="Hayes R.D."/>
            <person name="Mukherjee M."/>
            <person name="Okumura C.Y."/>
            <person name="Schneider R."/>
            <person name="Smith A.J."/>
            <person name="Vanacova S."/>
            <person name="Villalvazo M."/>
            <person name="Haas B.J."/>
            <person name="Pertea M."/>
            <person name="Feldblyum T.V."/>
            <person name="Utterback T.R."/>
            <person name="Shu C.L."/>
            <person name="Osoegawa K."/>
            <person name="de Jong P.J."/>
            <person name="Hrdy I."/>
            <person name="Horvathova L."/>
            <person name="Zubacova Z."/>
            <person name="Dolezal P."/>
            <person name="Malik S.B."/>
            <person name="Logsdon J.M. Jr."/>
            <person name="Henze K."/>
            <person name="Gupta A."/>
            <person name="Wang C.C."/>
            <person name="Dunne R.L."/>
            <person name="Upcroft J.A."/>
            <person name="Upcroft P."/>
            <person name="White O."/>
            <person name="Salzberg S.L."/>
            <person name="Tang P."/>
            <person name="Chiu C.-H."/>
            <person name="Lee Y.-S."/>
            <person name="Embley T.M."/>
            <person name="Coombs G.H."/>
            <person name="Mottram J.C."/>
            <person name="Tachezy J."/>
            <person name="Fraser-Liggett C.M."/>
            <person name="Johnson P.J."/>
        </authorList>
    </citation>
    <scope>NUCLEOTIDE SEQUENCE [LARGE SCALE GENOMIC DNA]</scope>
    <source>
        <strain evidence="1">G3</strain>
    </source>
</reference>
<dbReference type="RefSeq" id="XP_001305418.1">
    <property type="nucleotide sequence ID" value="XM_001305417.1"/>
</dbReference>
<dbReference type="SUPFAM" id="SSF48371">
    <property type="entry name" value="ARM repeat"/>
    <property type="match status" value="1"/>
</dbReference>
<evidence type="ECO:0000313" key="1">
    <source>
        <dbReference type="EMBL" id="EAX92488.1"/>
    </source>
</evidence>
<dbReference type="SMR" id="A2FRI6"/>
<dbReference type="AlphaFoldDB" id="A2FRI6"/>
<sequence>MAFILKWVRGMIYKDDKDNTKEATVVNIPNEKDILLEEAFHDSMKKLLNISQLEGDDYFDKLKKITSLNESEIDPSAFISSGVVQVLVEYLFKNELKVRSKVLSILSDLCVYKEIAQVLGQPEIAECLIEIATNKERPNKDAYNTIYILQHIISYITDDDIVDSFPVEEFCNFPRPSIATTYFANLLASHPNSKNYDRILLYINKYSIFDPIVVHNIHDFLKVIIPIYPERIYSLVDPCTGKFPVSFLQDYLNSIPYFDYEGYSNLFTILHEPLVQQFNDRPEIFRLLIKTKQIENAYDIFFDEESEEDYRRNSIRFIEDCLINNCLRGHALEFINYDIFDKFIDSIENSSSNIKSSLFNIILYCLDYHGFDSFVEAVHRGILKFIDDIIGTNTKLAVTFIENILKNYTDYNREEQIREHIDNTKIINDLEDAYQQSNNEEESKIIDEFLNKYKQSSCSSNDSPPSNNFDLHCVHYVNDLVSF</sequence>
<protein>
    <submittedName>
        <fullName evidence="1">Uncharacterized protein</fullName>
    </submittedName>
</protein>
<keyword evidence="2" id="KW-1185">Reference proteome</keyword>
<organism evidence="1 2">
    <name type="scientific">Trichomonas vaginalis (strain ATCC PRA-98 / G3)</name>
    <dbReference type="NCBI Taxonomy" id="412133"/>
    <lineage>
        <taxon>Eukaryota</taxon>
        <taxon>Metamonada</taxon>
        <taxon>Parabasalia</taxon>
        <taxon>Trichomonadida</taxon>
        <taxon>Trichomonadidae</taxon>
        <taxon>Trichomonas</taxon>
    </lineage>
</organism>
<reference evidence="1" key="1">
    <citation type="submission" date="2006-10" db="EMBL/GenBank/DDBJ databases">
        <authorList>
            <person name="Amadeo P."/>
            <person name="Zhao Q."/>
            <person name="Wortman J."/>
            <person name="Fraser-Liggett C."/>
            <person name="Carlton J."/>
        </authorList>
    </citation>
    <scope>NUCLEOTIDE SEQUENCE</scope>
    <source>
        <strain evidence="1">G3</strain>
    </source>
</reference>
<dbReference type="Gene3D" id="1.25.10.10">
    <property type="entry name" value="Leucine-rich Repeat Variant"/>
    <property type="match status" value="1"/>
</dbReference>
<gene>
    <name evidence="1" type="ORF">TVAG_435400</name>
</gene>
<name>A2FRI6_TRIV3</name>